<feature type="transmembrane region" description="Helical" evidence="2">
    <location>
        <begin position="82"/>
        <end position="109"/>
    </location>
</feature>
<organism evidence="3 4">
    <name type="scientific">Colletotrichum chrysophilum</name>
    <dbReference type="NCBI Taxonomy" id="1836956"/>
    <lineage>
        <taxon>Eukaryota</taxon>
        <taxon>Fungi</taxon>
        <taxon>Dikarya</taxon>
        <taxon>Ascomycota</taxon>
        <taxon>Pezizomycotina</taxon>
        <taxon>Sordariomycetes</taxon>
        <taxon>Hypocreomycetidae</taxon>
        <taxon>Glomerellales</taxon>
        <taxon>Glomerellaceae</taxon>
        <taxon>Colletotrichum</taxon>
        <taxon>Colletotrichum gloeosporioides species complex</taxon>
    </lineage>
</organism>
<evidence type="ECO:0000313" key="4">
    <source>
        <dbReference type="Proteomes" id="UP001243330"/>
    </source>
</evidence>
<evidence type="ECO:0000313" key="3">
    <source>
        <dbReference type="EMBL" id="KAK1842632.1"/>
    </source>
</evidence>
<accession>A0AAD9A9L8</accession>
<keyword evidence="2" id="KW-1133">Transmembrane helix</keyword>
<reference evidence="3" key="1">
    <citation type="submission" date="2023-01" db="EMBL/GenBank/DDBJ databases">
        <title>Colletotrichum chrysophilum M932 genome sequence.</title>
        <authorList>
            <person name="Baroncelli R."/>
        </authorList>
    </citation>
    <scope>NUCLEOTIDE SEQUENCE</scope>
    <source>
        <strain evidence="3">M932</strain>
    </source>
</reference>
<protein>
    <submittedName>
        <fullName evidence="3">Uncharacterized protein</fullName>
    </submittedName>
</protein>
<dbReference type="CDD" id="cd12841">
    <property type="entry name" value="TM_EphA1"/>
    <property type="match status" value="1"/>
</dbReference>
<proteinExistence type="predicted"/>
<feature type="region of interest" description="Disordered" evidence="1">
    <location>
        <begin position="120"/>
        <end position="152"/>
    </location>
</feature>
<keyword evidence="2" id="KW-0812">Transmembrane</keyword>
<gene>
    <name evidence="3" type="ORF">CCHR01_14722</name>
</gene>
<evidence type="ECO:0000256" key="2">
    <source>
        <dbReference type="SAM" id="Phobius"/>
    </source>
</evidence>
<evidence type="ECO:0000256" key="1">
    <source>
        <dbReference type="SAM" id="MobiDB-lite"/>
    </source>
</evidence>
<dbReference type="AlphaFoldDB" id="A0AAD9A9L8"/>
<dbReference type="Proteomes" id="UP001243330">
    <property type="component" value="Unassembled WGS sequence"/>
</dbReference>
<name>A0AAD9A9L8_9PEZI</name>
<keyword evidence="4" id="KW-1185">Reference proteome</keyword>
<dbReference type="EMBL" id="JAQOWY010000402">
    <property type="protein sequence ID" value="KAK1842632.1"/>
    <property type="molecule type" value="Genomic_DNA"/>
</dbReference>
<feature type="compositionally biased region" description="Low complexity" evidence="1">
    <location>
        <begin position="138"/>
        <end position="149"/>
    </location>
</feature>
<comment type="caution">
    <text evidence="3">The sequence shown here is derived from an EMBL/GenBank/DDBJ whole genome shotgun (WGS) entry which is preliminary data.</text>
</comment>
<keyword evidence="2" id="KW-0472">Membrane</keyword>
<sequence length="198" mass="21464">MCLRRKNSCTKQYKTPLTNYSLVLKTARLNIHYQTLGDSNSQPLNMPSLPIEAREVALNLVTRVTSSRVSSSGSRVRTGARVIGGGIIAAIVIGVVVGIALIILAFCLFRRHKRQRANHNKEMQKYYGDNRSSMGSSNYNPNNTNPQGGYNYGQGYGQQQGYGYAHTAAPGQYGYGAPNNGGVSGMPPAHTADHVTTK</sequence>